<dbReference type="KEGG" id="ccp:CHC_T00005242001"/>
<evidence type="ECO:0000313" key="8">
    <source>
        <dbReference type="Proteomes" id="UP000012073"/>
    </source>
</evidence>
<feature type="compositionally biased region" description="Acidic residues" evidence="5">
    <location>
        <begin position="57"/>
        <end position="69"/>
    </location>
</feature>
<feature type="region of interest" description="Disordered" evidence="5">
    <location>
        <begin position="1"/>
        <end position="25"/>
    </location>
</feature>
<gene>
    <name evidence="7" type="ORF">CHC_T00005242001</name>
</gene>
<dbReference type="Gene3D" id="3.30.60.190">
    <property type="match status" value="1"/>
</dbReference>
<keyword evidence="2 4" id="KW-0863">Zinc-finger</keyword>
<dbReference type="InterPro" id="IPR007529">
    <property type="entry name" value="Znf_HIT"/>
</dbReference>
<dbReference type="EMBL" id="HG001812">
    <property type="protein sequence ID" value="CDF37062.1"/>
    <property type="molecule type" value="Genomic_DNA"/>
</dbReference>
<keyword evidence="3" id="KW-0862">Zinc</keyword>
<evidence type="ECO:0000256" key="2">
    <source>
        <dbReference type="ARBA" id="ARBA00022771"/>
    </source>
</evidence>
<dbReference type="OrthoDB" id="74807at2759"/>
<feature type="compositionally biased region" description="Low complexity" evidence="5">
    <location>
        <begin position="90"/>
        <end position="101"/>
    </location>
</feature>
<feature type="compositionally biased region" description="Basic and acidic residues" evidence="5">
    <location>
        <begin position="39"/>
        <end position="49"/>
    </location>
</feature>
<feature type="region of interest" description="Disordered" evidence="5">
    <location>
        <begin position="39"/>
        <end position="113"/>
    </location>
</feature>
<dbReference type="Gramene" id="CDF37062">
    <property type="protein sequence ID" value="CDF37062"/>
    <property type="gene ID" value="CHC_T00005242001"/>
</dbReference>
<dbReference type="GeneID" id="17324592"/>
<feature type="domain" description="HIT-type" evidence="6">
    <location>
        <begin position="154"/>
        <end position="186"/>
    </location>
</feature>
<sequence length="191" mass="21041">MKLPTGTRPTRTARKRKVASRVRQVDATALAAARRRRLDALENDNHAAEQETAALAGEDEYDPDADSDDALVGGRASKKRVAKRARSSRGARGARGAPARSAKPKRNGKRNIQRWNKTLAQALEEETPASRPGGMVAYDEIEARRSQRPSRPFCSVCGFRAAYTCTRCLVRFCSVPCGNLHNETRCLKFTA</sequence>
<protein>
    <recommendedName>
        <fullName evidence="6">HIT-type domain-containing protein</fullName>
    </recommendedName>
</protein>
<evidence type="ECO:0000256" key="4">
    <source>
        <dbReference type="PROSITE-ProRule" id="PRU00453"/>
    </source>
</evidence>
<proteinExistence type="predicted"/>
<dbReference type="SUPFAM" id="SSF144232">
    <property type="entry name" value="HIT/MYND zinc finger-like"/>
    <property type="match status" value="1"/>
</dbReference>
<feature type="compositionally biased region" description="Basic residues" evidence="5">
    <location>
        <begin position="76"/>
        <end position="89"/>
    </location>
</feature>
<evidence type="ECO:0000259" key="6">
    <source>
        <dbReference type="PROSITE" id="PS51083"/>
    </source>
</evidence>
<dbReference type="AlphaFoldDB" id="R7QEX6"/>
<dbReference type="CDD" id="cd21437">
    <property type="entry name" value="zf-HIT_ZNHIT1_like"/>
    <property type="match status" value="1"/>
</dbReference>
<evidence type="ECO:0000256" key="3">
    <source>
        <dbReference type="ARBA" id="ARBA00022833"/>
    </source>
</evidence>
<dbReference type="InterPro" id="IPR039723">
    <property type="entry name" value="Vps71/ZNHIT1"/>
</dbReference>
<feature type="compositionally biased region" description="Basic residues" evidence="5">
    <location>
        <begin position="11"/>
        <end position="20"/>
    </location>
</feature>
<dbReference type="GO" id="GO:0006338">
    <property type="term" value="P:chromatin remodeling"/>
    <property type="evidence" value="ECO:0007669"/>
    <property type="project" value="InterPro"/>
</dbReference>
<accession>R7QEX6</accession>
<evidence type="ECO:0000256" key="1">
    <source>
        <dbReference type="ARBA" id="ARBA00022723"/>
    </source>
</evidence>
<dbReference type="Proteomes" id="UP000012073">
    <property type="component" value="Unassembled WGS sequence"/>
</dbReference>
<dbReference type="RefSeq" id="XP_005716881.1">
    <property type="nucleotide sequence ID" value="XM_005716824.1"/>
</dbReference>
<dbReference type="Pfam" id="PF04438">
    <property type="entry name" value="zf-HIT"/>
    <property type="match status" value="1"/>
</dbReference>
<dbReference type="PROSITE" id="PS51083">
    <property type="entry name" value="ZF_HIT"/>
    <property type="match status" value="1"/>
</dbReference>
<name>R7QEX6_CHOCR</name>
<dbReference type="PANTHER" id="PTHR13093">
    <property type="entry name" value="ZINC FINGER HIT DOMAIN CONTAINING PROTEIN 1"/>
    <property type="match status" value="1"/>
</dbReference>
<evidence type="ECO:0000313" key="7">
    <source>
        <dbReference type="EMBL" id="CDF37062.1"/>
    </source>
</evidence>
<dbReference type="OMA" id="HQKRTKT"/>
<evidence type="ECO:0000256" key="5">
    <source>
        <dbReference type="SAM" id="MobiDB-lite"/>
    </source>
</evidence>
<feature type="compositionally biased region" description="Basic residues" evidence="5">
    <location>
        <begin position="102"/>
        <end position="112"/>
    </location>
</feature>
<dbReference type="STRING" id="2769.R7QEX6"/>
<organism evidence="7 8">
    <name type="scientific">Chondrus crispus</name>
    <name type="common">Carrageen Irish moss</name>
    <name type="synonym">Polymorpha crispa</name>
    <dbReference type="NCBI Taxonomy" id="2769"/>
    <lineage>
        <taxon>Eukaryota</taxon>
        <taxon>Rhodophyta</taxon>
        <taxon>Florideophyceae</taxon>
        <taxon>Rhodymeniophycidae</taxon>
        <taxon>Gigartinales</taxon>
        <taxon>Gigartinaceae</taxon>
        <taxon>Chondrus</taxon>
    </lineage>
</organism>
<keyword evidence="8" id="KW-1185">Reference proteome</keyword>
<keyword evidence="1" id="KW-0479">Metal-binding</keyword>
<dbReference type="GO" id="GO:0008270">
    <property type="term" value="F:zinc ion binding"/>
    <property type="evidence" value="ECO:0007669"/>
    <property type="project" value="UniProtKB-UniRule"/>
</dbReference>
<reference evidence="8" key="1">
    <citation type="journal article" date="2013" name="Proc. Natl. Acad. Sci. U.S.A.">
        <title>Genome structure and metabolic features in the red seaweed Chondrus crispus shed light on evolution of the Archaeplastida.</title>
        <authorList>
            <person name="Collen J."/>
            <person name="Porcel B."/>
            <person name="Carre W."/>
            <person name="Ball S.G."/>
            <person name="Chaparro C."/>
            <person name="Tonon T."/>
            <person name="Barbeyron T."/>
            <person name="Michel G."/>
            <person name="Noel B."/>
            <person name="Valentin K."/>
            <person name="Elias M."/>
            <person name="Artiguenave F."/>
            <person name="Arun A."/>
            <person name="Aury J.M."/>
            <person name="Barbosa-Neto J.F."/>
            <person name="Bothwell J.H."/>
            <person name="Bouget F.Y."/>
            <person name="Brillet L."/>
            <person name="Cabello-Hurtado F."/>
            <person name="Capella-Gutierrez S."/>
            <person name="Charrier B."/>
            <person name="Cladiere L."/>
            <person name="Cock J.M."/>
            <person name="Coelho S.M."/>
            <person name="Colleoni C."/>
            <person name="Czjzek M."/>
            <person name="Da Silva C."/>
            <person name="Delage L."/>
            <person name="Denoeud F."/>
            <person name="Deschamps P."/>
            <person name="Dittami S.M."/>
            <person name="Gabaldon T."/>
            <person name="Gachon C.M."/>
            <person name="Groisillier A."/>
            <person name="Herve C."/>
            <person name="Jabbari K."/>
            <person name="Katinka M."/>
            <person name="Kloareg B."/>
            <person name="Kowalczyk N."/>
            <person name="Labadie K."/>
            <person name="Leblanc C."/>
            <person name="Lopez P.J."/>
            <person name="McLachlan D.H."/>
            <person name="Meslet-Cladiere L."/>
            <person name="Moustafa A."/>
            <person name="Nehr Z."/>
            <person name="Nyvall Collen P."/>
            <person name="Panaud O."/>
            <person name="Partensky F."/>
            <person name="Poulain J."/>
            <person name="Rensing S.A."/>
            <person name="Rousvoal S."/>
            <person name="Samson G."/>
            <person name="Symeonidi A."/>
            <person name="Weissenbach J."/>
            <person name="Zambounis A."/>
            <person name="Wincker P."/>
            <person name="Boyen C."/>
        </authorList>
    </citation>
    <scope>NUCLEOTIDE SEQUENCE [LARGE SCALE GENOMIC DNA]</scope>
    <source>
        <strain evidence="8">cv. Stackhouse</strain>
    </source>
</reference>
<dbReference type="GO" id="GO:0005634">
    <property type="term" value="C:nucleus"/>
    <property type="evidence" value="ECO:0007669"/>
    <property type="project" value="UniProtKB-ARBA"/>
</dbReference>